<gene>
    <name evidence="3" type="ORF">DSCW_04140</name>
</gene>
<name>A0A5K7Z953_9BACT</name>
<sequence length="74" mass="8351">MQVYTYSEARQKLALVLEQAESAGKVLIRRKDGRTFVLTPLKKSENASPLNVSTIKVDVTTEEIVGFVRQGRER</sequence>
<dbReference type="SUPFAM" id="SSF143120">
    <property type="entry name" value="YefM-like"/>
    <property type="match status" value="1"/>
</dbReference>
<evidence type="ECO:0000256" key="2">
    <source>
        <dbReference type="RuleBase" id="RU362080"/>
    </source>
</evidence>
<dbReference type="AlphaFoldDB" id="A0A5K7Z953"/>
<dbReference type="NCBIfam" id="TIGR01552">
    <property type="entry name" value="phd_fam"/>
    <property type="match status" value="1"/>
</dbReference>
<organism evidence="3 4">
    <name type="scientific">Desulfosarcina widdelii</name>
    <dbReference type="NCBI Taxonomy" id="947919"/>
    <lineage>
        <taxon>Bacteria</taxon>
        <taxon>Pseudomonadati</taxon>
        <taxon>Thermodesulfobacteriota</taxon>
        <taxon>Desulfobacteria</taxon>
        <taxon>Desulfobacterales</taxon>
        <taxon>Desulfosarcinaceae</taxon>
        <taxon>Desulfosarcina</taxon>
    </lineage>
</organism>
<keyword evidence="4" id="KW-1185">Reference proteome</keyword>
<protein>
    <recommendedName>
        <fullName evidence="2">Antitoxin</fullName>
    </recommendedName>
</protein>
<comment type="similarity">
    <text evidence="1 2">Belongs to the phD/YefM antitoxin family.</text>
</comment>
<dbReference type="InterPro" id="IPR006442">
    <property type="entry name" value="Antitoxin_Phd/YefM"/>
</dbReference>
<accession>A0A5K7Z953</accession>
<evidence type="ECO:0000313" key="3">
    <source>
        <dbReference type="EMBL" id="BBO72997.1"/>
    </source>
</evidence>
<proteinExistence type="inferred from homology"/>
<dbReference type="Gene3D" id="3.40.1620.10">
    <property type="entry name" value="YefM-like domain"/>
    <property type="match status" value="1"/>
</dbReference>
<dbReference type="EMBL" id="AP021875">
    <property type="protein sequence ID" value="BBO72997.1"/>
    <property type="molecule type" value="Genomic_DNA"/>
</dbReference>
<evidence type="ECO:0000313" key="4">
    <source>
        <dbReference type="Proteomes" id="UP000427769"/>
    </source>
</evidence>
<comment type="function">
    <text evidence="2">Antitoxin component of a type II toxin-antitoxin (TA) system.</text>
</comment>
<reference evidence="3 4" key="1">
    <citation type="submission" date="2019-11" db="EMBL/GenBank/DDBJ databases">
        <title>Comparative genomics of hydrocarbon-degrading Desulfosarcina strains.</title>
        <authorList>
            <person name="Watanabe M."/>
            <person name="Kojima H."/>
            <person name="Fukui M."/>
        </authorList>
    </citation>
    <scope>NUCLEOTIDE SEQUENCE [LARGE SCALE GENOMIC DNA]</scope>
    <source>
        <strain evidence="3 4">PP31</strain>
    </source>
</reference>
<dbReference type="KEGG" id="dwd:DSCW_04140"/>
<dbReference type="Pfam" id="PF02604">
    <property type="entry name" value="PhdYeFM_antitox"/>
    <property type="match status" value="1"/>
</dbReference>
<dbReference type="InterPro" id="IPR036165">
    <property type="entry name" value="YefM-like_sf"/>
</dbReference>
<evidence type="ECO:0000256" key="1">
    <source>
        <dbReference type="ARBA" id="ARBA00009981"/>
    </source>
</evidence>
<dbReference type="RefSeq" id="WP_155302147.1">
    <property type="nucleotide sequence ID" value="NZ_AP021875.1"/>
</dbReference>
<dbReference type="Proteomes" id="UP000427769">
    <property type="component" value="Chromosome"/>
</dbReference>
<dbReference type="OrthoDB" id="370795at2"/>